<dbReference type="SUPFAM" id="SSF159888">
    <property type="entry name" value="YdhG-like"/>
    <property type="match status" value="1"/>
</dbReference>
<dbReference type="InterPro" id="IPR014922">
    <property type="entry name" value="YdhG-like"/>
</dbReference>
<reference evidence="3" key="1">
    <citation type="journal article" date="2019" name="Int. J. Syst. Evol. Microbiol.">
        <title>The Global Catalogue of Microorganisms (GCM) 10K type strain sequencing project: providing services to taxonomists for standard genome sequencing and annotation.</title>
        <authorList>
            <consortium name="The Broad Institute Genomics Platform"/>
            <consortium name="The Broad Institute Genome Sequencing Center for Infectious Disease"/>
            <person name="Wu L."/>
            <person name="Ma J."/>
        </authorList>
    </citation>
    <scope>NUCLEOTIDE SEQUENCE [LARGE SCALE GENOMIC DNA]</scope>
    <source>
        <strain evidence="3">CGMCC 1.12606</strain>
    </source>
</reference>
<evidence type="ECO:0000313" key="3">
    <source>
        <dbReference type="Proteomes" id="UP000625780"/>
    </source>
</evidence>
<evidence type="ECO:0000313" key="2">
    <source>
        <dbReference type="EMBL" id="GGD55817.1"/>
    </source>
</evidence>
<comment type="caution">
    <text evidence="2">The sequence shown here is derived from an EMBL/GenBank/DDBJ whole genome shotgun (WGS) entry which is preliminary data.</text>
</comment>
<dbReference type="Pfam" id="PF08818">
    <property type="entry name" value="DUF1801"/>
    <property type="match status" value="1"/>
</dbReference>
<feature type="domain" description="YdhG-like" evidence="1">
    <location>
        <begin position="2"/>
        <end position="92"/>
    </location>
</feature>
<dbReference type="EMBL" id="BMFH01000002">
    <property type="protein sequence ID" value="GGD55817.1"/>
    <property type="molecule type" value="Genomic_DNA"/>
</dbReference>
<dbReference type="Proteomes" id="UP000625780">
    <property type="component" value="Unassembled WGS sequence"/>
</dbReference>
<keyword evidence="3" id="KW-1185">Reference proteome</keyword>
<evidence type="ECO:0000259" key="1">
    <source>
        <dbReference type="Pfam" id="PF08818"/>
    </source>
</evidence>
<name>A0ABQ1R4B6_9FLAO</name>
<sequence length="102" mass="12220">MLLHLQTVVEQAIPEAEMKYKWRIPFFYLEGKPFCYLNRSKDYVDIGFFKAAYLTVHTEHMVTEGRKVMKSLRYRSLEAIDDQVLTDVLKDAYSVRDRKFYN</sequence>
<accession>A0ABQ1R4B6</accession>
<gene>
    <name evidence="2" type="ORF">GCM10011361_22970</name>
</gene>
<proteinExistence type="predicted"/>
<protein>
    <recommendedName>
        <fullName evidence="1">YdhG-like domain-containing protein</fullName>
    </recommendedName>
</protein>
<organism evidence="2 3">
    <name type="scientific">Muriicola marianensis</name>
    <dbReference type="NCBI Taxonomy" id="1324801"/>
    <lineage>
        <taxon>Bacteria</taxon>
        <taxon>Pseudomonadati</taxon>
        <taxon>Bacteroidota</taxon>
        <taxon>Flavobacteriia</taxon>
        <taxon>Flavobacteriales</taxon>
        <taxon>Flavobacteriaceae</taxon>
        <taxon>Muriicola</taxon>
    </lineage>
</organism>
<dbReference type="Gene3D" id="3.90.1150.200">
    <property type="match status" value="1"/>
</dbReference>